<name>A0A4Y6UXB4_SACBS</name>
<reference evidence="2 3" key="1">
    <citation type="submission" date="2019-06" db="EMBL/GenBank/DDBJ databases">
        <title>Saccharibacillus brassicae sp. nov., an endophytic bacterium isolated from Chinese cabbage seeds (Brassica pekinensis).</title>
        <authorList>
            <person name="Jiang L."/>
            <person name="Lee J."/>
            <person name="Kim S.W."/>
        </authorList>
    </citation>
    <scope>NUCLEOTIDE SEQUENCE [LARGE SCALE GENOMIC DNA]</scope>
    <source>
        <strain evidence="3">KCTC 43072 / ATSA2</strain>
    </source>
</reference>
<dbReference type="OrthoDB" id="2365803at2"/>
<feature type="region of interest" description="Disordered" evidence="1">
    <location>
        <begin position="1"/>
        <end position="21"/>
    </location>
</feature>
<feature type="compositionally biased region" description="Basic residues" evidence="1">
    <location>
        <begin position="1"/>
        <end position="12"/>
    </location>
</feature>
<dbReference type="EMBL" id="CP041217">
    <property type="protein sequence ID" value="QDH22379.1"/>
    <property type="molecule type" value="Genomic_DNA"/>
</dbReference>
<accession>A0A4Y6UXB4</accession>
<evidence type="ECO:0000313" key="2">
    <source>
        <dbReference type="EMBL" id="QDH22379.1"/>
    </source>
</evidence>
<proteinExistence type="predicted"/>
<keyword evidence="3" id="KW-1185">Reference proteome</keyword>
<dbReference type="Proteomes" id="UP000316968">
    <property type="component" value="Chromosome"/>
</dbReference>
<evidence type="ECO:0000256" key="1">
    <source>
        <dbReference type="SAM" id="MobiDB-lite"/>
    </source>
</evidence>
<gene>
    <name evidence="2" type="ORF">FFV09_16915</name>
</gene>
<dbReference type="RefSeq" id="WP_141448921.1">
    <property type="nucleotide sequence ID" value="NZ_CP041217.1"/>
</dbReference>
<protein>
    <submittedName>
        <fullName evidence="2">Uncharacterized protein</fullName>
    </submittedName>
</protein>
<evidence type="ECO:0000313" key="3">
    <source>
        <dbReference type="Proteomes" id="UP000316968"/>
    </source>
</evidence>
<dbReference type="AlphaFoldDB" id="A0A4Y6UXB4"/>
<dbReference type="KEGG" id="saca:FFV09_16915"/>
<sequence>MAKSAARKIRDKRIREGKLDTTTMRSPFALADLRTRKTKTKREAIGRLKHKDPYQNPNFTGGDEGSFLFYAAYSKRNEKGVDEKIPAC</sequence>
<organism evidence="2 3">
    <name type="scientific">Saccharibacillus brassicae</name>
    <dbReference type="NCBI Taxonomy" id="2583377"/>
    <lineage>
        <taxon>Bacteria</taxon>
        <taxon>Bacillati</taxon>
        <taxon>Bacillota</taxon>
        <taxon>Bacilli</taxon>
        <taxon>Bacillales</taxon>
        <taxon>Paenibacillaceae</taxon>
        <taxon>Saccharibacillus</taxon>
    </lineage>
</organism>